<evidence type="ECO:0000256" key="1">
    <source>
        <dbReference type="SAM" id="MobiDB-lite"/>
    </source>
</evidence>
<dbReference type="Proteomes" id="UP001219525">
    <property type="component" value="Unassembled WGS sequence"/>
</dbReference>
<gene>
    <name evidence="2" type="ORF">GGX14DRAFT_579034</name>
</gene>
<reference evidence="2" key="1">
    <citation type="submission" date="2023-03" db="EMBL/GenBank/DDBJ databases">
        <title>Massive genome expansion in bonnet fungi (Mycena s.s.) driven by repeated elements and novel gene families across ecological guilds.</title>
        <authorList>
            <consortium name="Lawrence Berkeley National Laboratory"/>
            <person name="Harder C.B."/>
            <person name="Miyauchi S."/>
            <person name="Viragh M."/>
            <person name="Kuo A."/>
            <person name="Thoen E."/>
            <person name="Andreopoulos B."/>
            <person name="Lu D."/>
            <person name="Skrede I."/>
            <person name="Drula E."/>
            <person name="Henrissat B."/>
            <person name="Morin E."/>
            <person name="Kohler A."/>
            <person name="Barry K."/>
            <person name="LaButti K."/>
            <person name="Morin E."/>
            <person name="Salamov A."/>
            <person name="Lipzen A."/>
            <person name="Mereny Z."/>
            <person name="Hegedus B."/>
            <person name="Baldrian P."/>
            <person name="Stursova M."/>
            <person name="Weitz H."/>
            <person name="Taylor A."/>
            <person name="Grigoriev I.V."/>
            <person name="Nagy L.G."/>
            <person name="Martin F."/>
            <person name="Kauserud H."/>
        </authorList>
    </citation>
    <scope>NUCLEOTIDE SEQUENCE</scope>
    <source>
        <strain evidence="2">9144</strain>
    </source>
</reference>
<sequence length="708" mass="76909">MAPETSFLGHPLLNYFDFVLDNSERRALSLSGDVSLSRCLFSFFILRDNYSTDTRDPTLPVRALRALLNAFPLPRPLAPPPLPSRSILTQPLSATEPARGQMRACLLSNKNASYGKVEKGSLEAHARGRVSPSRQSARGSSLQRVEERTLRSPMCSSASCYWAAVLTAMGGRCGATARAATHHPACSSQSRHRRRPRSATLLAAAPKVNAGKQASQIVHATAFVDRLGARALRDPRARKHFKMALLGMKPATFATGVEEDEEDPAQAQSWRRRDRGYAAWGARSACIGDGHEAPRSASPLQAHSSWAAQTTRMRPAAWCMAEARVHALVVFLHDGAPKEDAMARTARSPRRSPCAALQISFLARRLKKRSQSVRGVAWVAREYLRLRGVPADERAWEAMYGPSPFLGAGSPALSPGTLSPRPVVGAQRMVGLPTSPRSSHQSCGGLTLRLPWSALETEASLRSRGLLRISLFSPAHKRIVARLPRHVLPASSQEARSVRGALERLDAGDVRPARRPSPVLGAGSPALSPRTLSPRPVVGAARMPTFFAFTRSTSHCRLPRPVPSRCISPAADALLRAVVAFCASPYLHRRTSASSRRPTSPATSHLACHVTGASPQHTYLRRARVAHPVGRRTWDGAPHLGRSAALGTERLSRLLLAIDRHILRARWSTFKLSHRAVLEKPTAACVDDIATSAIDGVDLPRRPTDLSC</sequence>
<accession>A0AAD6UNN8</accession>
<feature type="region of interest" description="Disordered" evidence="1">
    <location>
        <begin position="511"/>
        <end position="535"/>
    </location>
</feature>
<dbReference type="EMBL" id="JARJCW010000134">
    <property type="protein sequence ID" value="KAJ7191307.1"/>
    <property type="molecule type" value="Genomic_DNA"/>
</dbReference>
<feature type="compositionally biased region" description="Polar residues" evidence="1">
    <location>
        <begin position="132"/>
        <end position="143"/>
    </location>
</feature>
<name>A0AAD6UNN8_9AGAR</name>
<organism evidence="2 3">
    <name type="scientific">Mycena pura</name>
    <dbReference type="NCBI Taxonomy" id="153505"/>
    <lineage>
        <taxon>Eukaryota</taxon>
        <taxon>Fungi</taxon>
        <taxon>Dikarya</taxon>
        <taxon>Basidiomycota</taxon>
        <taxon>Agaricomycotina</taxon>
        <taxon>Agaricomycetes</taxon>
        <taxon>Agaricomycetidae</taxon>
        <taxon>Agaricales</taxon>
        <taxon>Marasmiineae</taxon>
        <taxon>Mycenaceae</taxon>
        <taxon>Mycena</taxon>
    </lineage>
</organism>
<keyword evidence="3" id="KW-1185">Reference proteome</keyword>
<comment type="caution">
    <text evidence="2">The sequence shown here is derived from an EMBL/GenBank/DDBJ whole genome shotgun (WGS) entry which is preliminary data.</text>
</comment>
<protein>
    <submittedName>
        <fullName evidence="2">Uncharacterized protein</fullName>
    </submittedName>
</protein>
<dbReference type="AlphaFoldDB" id="A0AAD6UNN8"/>
<evidence type="ECO:0000313" key="3">
    <source>
        <dbReference type="Proteomes" id="UP001219525"/>
    </source>
</evidence>
<feature type="region of interest" description="Disordered" evidence="1">
    <location>
        <begin position="120"/>
        <end position="146"/>
    </location>
</feature>
<evidence type="ECO:0000313" key="2">
    <source>
        <dbReference type="EMBL" id="KAJ7191307.1"/>
    </source>
</evidence>
<proteinExistence type="predicted"/>